<dbReference type="Proteomes" id="UP000663722">
    <property type="component" value="Chromosome"/>
</dbReference>
<dbReference type="KEGG" id="dmm:dnm_092970"/>
<dbReference type="InterPro" id="IPR007838">
    <property type="entry name" value="Cell_div_ZapA-like"/>
</dbReference>
<keyword evidence="1" id="KW-0131">Cell cycle</keyword>
<gene>
    <name evidence="1" type="ORF">dnm_092970</name>
</gene>
<evidence type="ECO:0000313" key="2">
    <source>
        <dbReference type="Proteomes" id="UP000663722"/>
    </source>
</evidence>
<evidence type="ECO:0000313" key="1">
    <source>
        <dbReference type="EMBL" id="QTA93197.1"/>
    </source>
</evidence>
<keyword evidence="2" id="KW-1185">Reference proteome</keyword>
<dbReference type="InterPro" id="IPR036192">
    <property type="entry name" value="Cell_div_ZapA-like_sf"/>
</dbReference>
<keyword evidence="1" id="KW-0132">Cell division</keyword>
<dbReference type="SUPFAM" id="SSF102829">
    <property type="entry name" value="Cell division protein ZapA-like"/>
    <property type="match status" value="1"/>
</dbReference>
<accession>A0A975BX80</accession>
<proteinExistence type="predicted"/>
<dbReference type="Pfam" id="PF05164">
    <property type="entry name" value="ZapA"/>
    <property type="match status" value="1"/>
</dbReference>
<dbReference type="GO" id="GO:0051301">
    <property type="term" value="P:cell division"/>
    <property type="evidence" value="ECO:0007669"/>
    <property type="project" value="UniProtKB-KW"/>
</dbReference>
<organism evidence="1 2">
    <name type="scientific">Desulfonema magnum</name>
    <dbReference type="NCBI Taxonomy" id="45655"/>
    <lineage>
        <taxon>Bacteria</taxon>
        <taxon>Pseudomonadati</taxon>
        <taxon>Thermodesulfobacteriota</taxon>
        <taxon>Desulfobacteria</taxon>
        <taxon>Desulfobacterales</taxon>
        <taxon>Desulfococcaceae</taxon>
        <taxon>Desulfonema</taxon>
    </lineage>
</organism>
<sequence>MEQLITIEILGQSYTFGTETEVSKAKEVADLLLKEVAKVEIQLSGKSTIITKQTILILAALNIAGENYKLKKKYSELLQDISERSDNLIRLVDTCLY</sequence>
<name>A0A975BX80_9BACT</name>
<reference evidence="1" key="1">
    <citation type="journal article" date="2021" name="Microb. Physiol.">
        <title>Proteogenomic Insights into the Physiology of Marine, Sulfate-Reducing, Filamentous Desulfonema limicola and Desulfonema magnum.</title>
        <authorList>
            <person name="Schnaars V."/>
            <person name="Wohlbrand L."/>
            <person name="Scheve S."/>
            <person name="Hinrichs C."/>
            <person name="Reinhardt R."/>
            <person name="Rabus R."/>
        </authorList>
    </citation>
    <scope>NUCLEOTIDE SEQUENCE</scope>
    <source>
        <strain evidence="1">4be13</strain>
    </source>
</reference>
<dbReference type="AlphaFoldDB" id="A0A975BX80"/>
<dbReference type="EMBL" id="CP061800">
    <property type="protein sequence ID" value="QTA93197.1"/>
    <property type="molecule type" value="Genomic_DNA"/>
</dbReference>
<dbReference type="RefSeq" id="WP_207680243.1">
    <property type="nucleotide sequence ID" value="NZ_CP061800.1"/>
</dbReference>
<protein>
    <submittedName>
        <fullName evidence="1">Cell division protein ZapA domain-containing protein</fullName>
    </submittedName>
</protein>